<dbReference type="AlphaFoldDB" id="A0A2S2PGT2"/>
<dbReference type="SUPFAM" id="SSF53098">
    <property type="entry name" value="Ribonuclease H-like"/>
    <property type="match status" value="1"/>
</dbReference>
<dbReference type="InterPro" id="IPR001584">
    <property type="entry name" value="Integrase_cat-core"/>
</dbReference>
<dbReference type="InterPro" id="IPR017907">
    <property type="entry name" value="Znf_RING_CS"/>
</dbReference>
<reference evidence="6" key="1">
    <citation type="submission" date="2018-04" db="EMBL/GenBank/DDBJ databases">
        <title>Transcriptome of Schizaphis graminum biotype I.</title>
        <authorList>
            <person name="Scully E.D."/>
            <person name="Geib S.M."/>
            <person name="Palmer N.A."/>
            <person name="Koch K."/>
            <person name="Bradshaw J."/>
            <person name="Heng-Moss T."/>
            <person name="Sarath G."/>
        </authorList>
    </citation>
    <scope>NUCLEOTIDE SEQUENCE</scope>
</reference>
<keyword evidence="1" id="KW-0479">Metal-binding</keyword>
<dbReference type="Pfam" id="PF18701">
    <property type="entry name" value="DUF5641"/>
    <property type="match status" value="1"/>
</dbReference>
<dbReference type="PANTHER" id="PTHR47331">
    <property type="entry name" value="PHD-TYPE DOMAIN-CONTAINING PROTEIN"/>
    <property type="match status" value="1"/>
</dbReference>
<dbReference type="EMBL" id="GGMR01015497">
    <property type="protein sequence ID" value="MBY28116.1"/>
    <property type="molecule type" value="Transcribed_RNA"/>
</dbReference>
<dbReference type="PROSITE" id="PS50994">
    <property type="entry name" value="INTEGRASE"/>
    <property type="match status" value="1"/>
</dbReference>
<proteinExistence type="predicted"/>
<dbReference type="Gene3D" id="2.40.70.10">
    <property type="entry name" value="Acid Proteases"/>
    <property type="match status" value="1"/>
</dbReference>
<dbReference type="GO" id="GO:0003676">
    <property type="term" value="F:nucleic acid binding"/>
    <property type="evidence" value="ECO:0007669"/>
    <property type="project" value="InterPro"/>
</dbReference>
<dbReference type="GO" id="GO:0015074">
    <property type="term" value="P:DNA integration"/>
    <property type="evidence" value="ECO:0007669"/>
    <property type="project" value="InterPro"/>
</dbReference>
<dbReference type="InterPro" id="IPR021109">
    <property type="entry name" value="Peptidase_aspartic_dom_sf"/>
</dbReference>
<evidence type="ECO:0000256" key="1">
    <source>
        <dbReference type="ARBA" id="ARBA00022723"/>
    </source>
</evidence>
<dbReference type="GO" id="GO:0008270">
    <property type="term" value="F:zinc ion binding"/>
    <property type="evidence" value="ECO:0007669"/>
    <property type="project" value="UniProtKB-KW"/>
</dbReference>
<evidence type="ECO:0000256" key="3">
    <source>
        <dbReference type="ARBA" id="ARBA00022833"/>
    </source>
</evidence>
<name>A0A2S2PGT2_SCHGA</name>
<evidence type="ECO:0000259" key="5">
    <source>
        <dbReference type="PROSITE" id="PS50994"/>
    </source>
</evidence>
<dbReference type="Gene3D" id="3.30.420.10">
    <property type="entry name" value="Ribonuclease H-like superfamily/Ribonuclease H"/>
    <property type="match status" value="1"/>
</dbReference>
<dbReference type="InterPro" id="IPR036397">
    <property type="entry name" value="RNaseH_sf"/>
</dbReference>
<gene>
    <name evidence="6" type="ORF">g.86894</name>
</gene>
<evidence type="ECO:0000313" key="6">
    <source>
        <dbReference type="EMBL" id="MBY28116.1"/>
    </source>
</evidence>
<dbReference type="Pfam" id="PF03564">
    <property type="entry name" value="DUF1759"/>
    <property type="match status" value="1"/>
</dbReference>
<keyword evidence="2" id="KW-0863">Zinc-finger</keyword>
<evidence type="ECO:0000256" key="2">
    <source>
        <dbReference type="ARBA" id="ARBA00022771"/>
    </source>
</evidence>
<dbReference type="InterPro" id="IPR012337">
    <property type="entry name" value="RNaseH-like_sf"/>
</dbReference>
<organism evidence="6">
    <name type="scientific">Schizaphis graminum</name>
    <name type="common">Green bug aphid</name>
    <dbReference type="NCBI Taxonomy" id="13262"/>
    <lineage>
        <taxon>Eukaryota</taxon>
        <taxon>Metazoa</taxon>
        <taxon>Ecdysozoa</taxon>
        <taxon>Arthropoda</taxon>
        <taxon>Hexapoda</taxon>
        <taxon>Insecta</taxon>
        <taxon>Pterygota</taxon>
        <taxon>Neoptera</taxon>
        <taxon>Paraneoptera</taxon>
        <taxon>Hemiptera</taxon>
        <taxon>Sternorrhyncha</taxon>
        <taxon>Aphidomorpha</taxon>
        <taxon>Aphidoidea</taxon>
        <taxon>Aphididae</taxon>
        <taxon>Aphidini</taxon>
        <taxon>Schizaphis</taxon>
    </lineage>
</organism>
<keyword evidence="3" id="KW-0862">Zinc</keyword>
<protein>
    <recommendedName>
        <fullName evidence="5">Integrase catalytic domain-containing protein</fullName>
    </recommendedName>
</protein>
<dbReference type="InterPro" id="IPR005312">
    <property type="entry name" value="DUF1759"/>
</dbReference>
<evidence type="ECO:0000256" key="4">
    <source>
        <dbReference type="SAM" id="MobiDB-lite"/>
    </source>
</evidence>
<dbReference type="PANTHER" id="PTHR47331:SF1">
    <property type="entry name" value="GAG-LIKE PROTEIN"/>
    <property type="match status" value="1"/>
</dbReference>
<sequence>MGDSDRDVRAKDRAVLRRDSVVARIRHIHQLATRSVTDQAVRSQLVVAIQDLDALWSSFVVENSGVLDLLSELGLLAEFSVNLEAEIRALVVEAKALCNDCQPAPVVSVSAVQQVSYGGPIDSCSCSAGSSRDVIAPSVQRALVPARLPEIPLPYFDGDCQNWPSFRDRFNTLVAKDSNISNTVKFYYLLGCLHADPQEVVKGYTVSDDSFTLAWDALIERYDKPRMLASSIIDKLISAPIAASESHAALRAFLSVFDENIAILDSLQIPDLASFLLFSLAARCLPTSSRRLFESENNEDYSSVQSVIKFVRSRLQVLENAGARFSGSSSKPYTKPKPQGSRRDTKVAFVSATKPVQMKCHLCSGAHRLSDCSKFKAASVDDRYNTVCTHRLCMVCLREGHMSFKCPDSCSICKRRHHALLHRDAIVKKPAPPAALLGRQEAPTVLLGTALVHVRDTVGSFRTVRALIDSASQISAITSDCCDRLGLRPARWTVPVSGLSGQRVPDVQGLVQLVVQPRNSSSPSIQVKTWVLSSITSDMPARQLPSQVRAKCGNLFLADPMFDKPVPVELLIGADIFPQVWNDKSDSLGSGYPSVYSSIFGWVLIGPVQTHPDVGAQSMLVSLARLSPFLDSVGVVRVGGRMQNSNWSERRKHPMLIPKESHLAVLIVRHWHLYACHARPRLLIALVQQQFWIIGIRLLVHRVIRKCLICVKMSAANPQPMMADLPSFRVREAHPFSVVGIDYAGPLQMKELSLRKARIVKVYIAVFVCMTTKAVHLESVTALSTEAFRLTLDRFVARRGLPVSIYSDCGTNFVGAARQLRHLVNHPDSRDQLAGHVACEWHFNPPGAPHFGGIWEAAVKSAKSLLLRAMSSQVWTLEEFTSVLCRVEAAMNSRPLVPASPDPNDLECLTPGHFLVGRPLMSIPDPVETDTNIGLQTRWKLLQQSFQFFWRRWSREYLNTLQARGRWTKSKTNVEVGTMVIIKVNDTPPLTWPLGRIIEVHPGPDQVVRVAKVLTKQGVITRPVVKLVPLPTDP</sequence>
<feature type="domain" description="Integrase catalytic" evidence="5">
    <location>
        <begin position="731"/>
        <end position="919"/>
    </location>
</feature>
<accession>A0A2S2PGT2</accession>
<feature type="region of interest" description="Disordered" evidence="4">
    <location>
        <begin position="324"/>
        <end position="345"/>
    </location>
</feature>
<dbReference type="PROSITE" id="PS00518">
    <property type="entry name" value="ZF_RING_1"/>
    <property type="match status" value="1"/>
</dbReference>
<dbReference type="InterPro" id="IPR040676">
    <property type="entry name" value="DUF5641"/>
</dbReference>